<dbReference type="PRINTS" id="PR00455">
    <property type="entry name" value="HTHTETR"/>
</dbReference>
<dbReference type="PANTHER" id="PTHR30055">
    <property type="entry name" value="HTH-TYPE TRANSCRIPTIONAL REGULATOR RUTR"/>
    <property type="match status" value="1"/>
</dbReference>
<dbReference type="PANTHER" id="PTHR30055:SF234">
    <property type="entry name" value="HTH-TYPE TRANSCRIPTIONAL REGULATOR BETI"/>
    <property type="match status" value="1"/>
</dbReference>
<dbReference type="InterPro" id="IPR023772">
    <property type="entry name" value="DNA-bd_HTH_TetR-type_CS"/>
</dbReference>
<dbReference type="EMBL" id="CP038148">
    <property type="protein sequence ID" value="QBQ97169.1"/>
    <property type="molecule type" value="Genomic_DNA"/>
</dbReference>
<evidence type="ECO:0000256" key="1">
    <source>
        <dbReference type="ARBA" id="ARBA00022491"/>
    </source>
</evidence>
<evidence type="ECO:0000256" key="3">
    <source>
        <dbReference type="ARBA" id="ARBA00023125"/>
    </source>
</evidence>
<evidence type="ECO:0000256" key="2">
    <source>
        <dbReference type="ARBA" id="ARBA00023015"/>
    </source>
</evidence>
<keyword evidence="3 5" id="KW-0238">DNA-binding</keyword>
<evidence type="ECO:0000313" key="7">
    <source>
        <dbReference type="EMBL" id="QBQ97169.1"/>
    </source>
</evidence>
<reference evidence="7 8" key="1">
    <citation type="submission" date="2019-03" db="EMBL/GenBank/DDBJ databases">
        <title>Paraburkholderia sp. 7MH5, isolated from subtropical forest soil.</title>
        <authorList>
            <person name="Gao Z.-H."/>
            <person name="Qiu L.-H."/>
        </authorList>
    </citation>
    <scope>NUCLEOTIDE SEQUENCE [LARGE SCALE GENOMIC DNA]</scope>
    <source>
        <strain evidence="7 8">7MH5</strain>
    </source>
</reference>
<keyword evidence="4" id="KW-0804">Transcription</keyword>
<dbReference type="GO" id="GO:0003700">
    <property type="term" value="F:DNA-binding transcription factor activity"/>
    <property type="evidence" value="ECO:0007669"/>
    <property type="project" value="TreeGrafter"/>
</dbReference>
<keyword evidence="2" id="KW-0805">Transcription regulation</keyword>
<evidence type="ECO:0000256" key="4">
    <source>
        <dbReference type="ARBA" id="ARBA00023163"/>
    </source>
</evidence>
<evidence type="ECO:0000256" key="5">
    <source>
        <dbReference type="PROSITE-ProRule" id="PRU00335"/>
    </source>
</evidence>
<evidence type="ECO:0000259" key="6">
    <source>
        <dbReference type="PROSITE" id="PS50977"/>
    </source>
</evidence>
<dbReference type="Proteomes" id="UP000295727">
    <property type="component" value="Chromosome 1"/>
</dbReference>
<dbReference type="OrthoDB" id="8595767at2"/>
<dbReference type="Gene3D" id="1.10.357.10">
    <property type="entry name" value="Tetracycline Repressor, domain 2"/>
    <property type="match status" value="1"/>
</dbReference>
<keyword evidence="8" id="KW-1185">Reference proteome</keyword>
<dbReference type="SUPFAM" id="SSF46689">
    <property type="entry name" value="Homeodomain-like"/>
    <property type="match status" value="1"/>
</dbReference>
<dbReference type="AlphaFoldDB" id="A0A4P7CT37"/>
<proteinExistence type="predicted"/>
<feature type="domain" description="HTH tetR-type" evidence="6">
    <location>
        <begin position="46"/>
        <end position="106"/>
    </location>
</feature>
<dbReference type="InterPro" id="IPR009057">
    <property type="entry name" value="Homeodomain-like_sf"/>
</dbReference>
<feature type="DNA-binding region" description="H-T-H motif" evidence="5">
    <location>
        <begin position="69"/>
        <end position="88"/>
    </location>
</feature>
<keyword evidence="1" id="KW-0678">Repressor</keyword>
<evidence type="ECO:0000313" key="8">
    <source>
        <dbReference type="Proteomes" id="UP000295727"/>
    </source>
</evidence>
<dbReference type="PROSITE" id="PS01081">
    <property type="entry name" value="HTH_TETR_1"/>
    <property type="match status" value="1"/>
</dbReference>
<dbReference type="Pfam" id="PF00440">
    <property type="entry name" value="TetR_N"/>
    <property type="match status" value="1"/>
</dbReference>
<organism evidence="7 8">
    <name type="scientific">Paraburkholderia pallida</name>
    <dbReference type="NCBI Taxonomy" id="2547399"/>
    <lineage>
        <taxon>Bacteria</taxon>
        <taxon>Pseudomonadati</taxon>
        <taxon>Pseudomonadota</taxon>
        <taxon>Betaproteobacteria</taxon>
        <taxon>Burkholderiales</taxon>
        <taxon>Burkholderiaceae</taxon>
        <taxon>Paraburkholderia</taxon>
    </lineage>
</organism>
<dbReference type="PROSITE" id="PS50977">
    <property type="entry name" value="HTH_TETR_2"/>
    <property type="match status" value="1"/>
</dbReference>
<sequence>MMAQIPFLCHPVRKLPRKVFNRWIRTGRDMDRQLRWGDASRMDSANDARSVILRVALDAMIEQGVDGFSIDDVARRANISRRTLYRYFGTKKELIQGVISVENGAFFEEMQRSLADLEDDFEAYCEACVCFAVRYRDRHHGGFHHNYLAKSVSTEVFGYIVEDIAPMWQRVLEKPYRQYVAARGAQVPPLADIIALISRIGLAYCLVPVEEPALRAQMRMLWTFGREPAEPPAAPKRKAKAA</sequence>
<gene>
    <name evidence="7" type="ORF">E1956_08270</name>
</gene>
<name>A0A4P7CT37_9BURK</name>
<accession>A0A4P7CT37</accession>
<dbReference type="InterPro" id="IPR001647">
    <property type="entry name" value="HTH_TetR"/>
</dbReference>
<protein>
    <submittedName>
        <fullName evidence="7">TetR/AcrR family transcriptional regulator</fullName>
    </submittedName>
</protein>
<dbReference type="InterPro" id="IPR050109">
    <property type="entry name" value="HTH-type_TetR-like_transc_reg"/>
</dbReference>
<dbReference type="KEGG" id="ppai:E1956_08270"/>
<dbReference type="GO" id="GO:0000976">
    <property type="term" value="F:transcription cis-regulatory region binding"/>
    <property type="evidence" value="ECO:0007669"/>
    <property type="project" value="TreeGrafter"/>
</dbReference>